<dbReference type="PANTHER" id="PTHR43280:SF2">
    <property type="entry name" value="HTH-TYPE TRANSCRIPTIONAL REGULATOR EXSA"/>
    <property type="match status" value="1"/>
</dbReference>
<dbReference type="InterPro" id="IPR009057">
    <property type="entry name" value="Homeodomain-like_sf"/>
</dbReference>
<dbReference type="Proteomes" id="UP000273145">
    <property type="component" value="Chromosome"/>
</dbReference>
<evidence type="ECO:0000313" key="5">
    <source>
        <dbReference type="EMBL" id="AZK46777.1"/>
    </source>
</evidence>
<evidence type="ECO:0000256" key="1">
    <source>
        <dbReference type="ARBA" id="ARBA00023015"/>
    </source>
</evidence>
<dbReference type="SUPFAM" id="SSF46689">
    <property type="entry name" value="Homeodomain-like"/>
    <property type="match status" value="2"/>
</dbReference>
<dbReference type="Pfam" id="PF12833">
    <property type="entry name" value="HTH_18"/>
    <property type="match status" value="1"/>
</dbReference>
<dbReference type="KEGG" id="plen:EIM92_11965"/>
<evidence type="ECO:0000259" key="4">
    <source>
        <dbReference type="PROSITE" id="PS01124"/>
    </source>
</evidence>
<dbReference type="OrthoDB" id="192171at2"/>
<evidence type="ECO:0000256" key="2">
    <source>
        <dbReference type="ARBA" id="ARBA00023125"/>
    </source>
</evidence>
<dbReference type="GO" id="GO:0003700">
    <property type="term" value="F:DNA-binding transcription factor activity"/>
    <property type="evidence" value="ECO:0007669"/>
    <property type="project" value="InterPro"/>
</dbReference>
<feature type="domain" description="HTH araC/xylS-type" evidence="4">
    <location>
        <begin position="178"/>
        <end position="276"/>
    </location>
</feature>
<dbReference type="GO" id="GO:0043565">
    <property type="term" value="F:sequence-specific DNA binding"/>
    <property type="evidence" value="ECO:0007669"/>
    <property type="project" value="InterPro"/>
</dbReference>
<dbReference type="Pfam" id="PF02311">
    <property type="entry name" value="AraC_binding"/>
    <property type="match status" value="1"/>
</dbReference>
<evidence type="ECO:0000313" key="6">
    <source>
        <dbReference type="Proteomes" id="UP000273145"/>
    </source>
</evidence>
<dbReference type="RefSeq" id="WP_125082823.1">
    <property type="nucleotide sequence ID" value="NZ_CP034248.1"/>
</dbReference>
<evidence type="ECO:0000256" key="3">
    <source>
        <dbReference type="ARBA" id="ARBA00023163"/>
    </source>
</evidence>
<keyword evidence="6" id="KW-1185">Reference proteome</keyword>
<dbReference type="PANTHER" id="PTHR43280">
    <property type="entry name" value="ARAC-FAMILY TRANSCRIPTIONAL REGULATOR"/>
    <property type="match status" value="1"/>
</dbReference>
<gene>
    <name evidence="5" type="ORF">EIM92_11965</name>
</gene>
<dbReference type="EMBL" id="CP034248">
    <property type="protein sequence ID" value="AZK46777.1"/>
    <property type="molecule type" value="Genomic_DNA"/>
</dbReference>
<keyword evidence="3" id="KW-0804">Transcription</keyword>
<accession>A0A3Q8S4Z1</accession>
<dbReference type="PRINTS" id="PR00032">
    <property type="entry name" value="HTHARAC"/>
</dbReference>
<protein>
    <submittedName>
        <fullName evidence="5">AraC family transcriptional regulator</fullName>
    </submittedName>
</protein>
<dbReference type="InterPro" id="IPR037923">
    <property type="entry name" value="HTH-like"/>
</dbReference>
<dbReference type="Gene3D" id="1.10.10.60">
    <property type="entry name" value="Homeodomain-like"/>
    <property type="match status" value="2"/>
</dbReference>
<organism evidence="5 6">
    <name type="scientific">Paenibacillus lentus</name>
    <dbReference type="NCBI Taxonomy" id="1338368"/>
    <lineage>
        <taxon>Bacteria</taxon>
        <taxon>Bacillati</taxon>
        <taxon>Bacillota</taxon>
        <taxon>Bacilli</taxon>
        <taxon>Bacillales</taxon>
        <taxon>Paenibacillaceae</taxon>
        <taxon>Paenibacillus</taxon>
    </lineage>
</organism>
<keyword evidence="1" id="KW-0805">Transcription regulation</keyword>
<proteinExistence type="predicted"/>
<sequence>MSGYLFNVEKPLNMTMTGKFTSPSPDWIHMNRVLMDYELFVQTKGSLYIADEKERYVLEEGDFLLMPPRAKQHGYQASDCSFYWLHFTPSAGGIDVQTCLTSEHEHQTGSIIIPRKGKLRSADKILVLMKQLQDAVRNYREQTLSNYMTTTILCELYNQLFRKEISPKRKLKQLQLYNDIVDYIQWHRYEPLKVSHIADYFGYNVKYLSHLFSSIAGMSLKQFIVQQKIEAASFLLTDTNQTINEIAMQLSYHDSHHFMKSFKQMTGLTPTEFRNAYANRLLFYE</sequence>
<dbReference type="SMART" id="SM00342">
    <property type="entry name" value="HTH_ARAC"/>
    <property type="match status" value="1"/>
</dbReference>
<dbReference type="AlphaFoldDB" id="A0A3Q8S4Z1"/>
<keyword evidence="2" id="KW-0238">DNA-binding</keyword>
<dbReference type="PROSITE" id="PS01124">
    <property type="entry name" value="HTH_ARAC_FAMILY_2"/>
    <property type="match status" value="1"/>
</dbReference>
<dbReference type="InterPro" id="IPR018060">
    <property type="entry name" value="HTH_AraC"/>
</dbReference>
<dbReference type="SUPFAM" id="SSF51215">
    <property type="entry name" value="Regulatory protein AraC"/>
    <property type="match status" value="1"/>
</dbReference>
<dbReference type="InterPro" id="IPR020449">
    <property type="entry name" value="Tscrpt_reg_AraC-type_HTH"/>
</dbReference>
<name>A0A3Q8S4Z1_9BACL</name>
<dbReference type="InterPro" id="IPR003313">
    <property type="entry name" value="AraC-bd"/>
</dbReference>
<dbReference type="Gene3D" id="2.60.120.280">
    <property type="entry name" value="Regulatory protein AraC"/>
    <property type="match status" value="1"/>
</dbReference>
<reference evidence="5 6" key="1">
    <citation type="submission" date="2018-11" db="EMBL/GenBank/DDBJ databases">
        <title>Genome sequencing of Paenibacillus lentus DSM25539(T).</title>
        <authorList>
            <person name="Kook J.-K."/>
            <person name="Park S.-N."/>
            <person name="Lim Y.K."/>
        </authorList>
    </citation>
    <scope>NUCLEOTIDE SEQUENCE [LARGE SCALE GENOMIC DNA]</scope>
    <source>
        <strain evidence="5 6">DSM 25539</strain>
    </source>
</reference>